<dbReference type="InterPro" id="IPR002656">
    <property type="entry name" value="Acyl_transf_3_dom"/>
</dbReference>
<feature type="transmembrane region" description="Helical" evidence="1">
    <location>
        <begin position="280"/>
        <end position="300"/>
    </location>
</feature>
<organism evidence="3 4">
    <name type="scientific">Microvirga makkahensis</name>
    <dbReference type="NCBI Taxonomy" id="1128670"/>
    <lineage>
        <taxon>Bacteria</taxon>
        <taxon>Pseudomonadati</taxon>
        <taxon>Pseudomonadota</taxon>
        <taxon>Alphaproteobacteria</taxon>
        <taxon>Hyphomicrobiales</taxon>
        <taxon>Methylobacteriaceae</taxon>
        <taxon>Microvirga</taxon>
    </lineage>
</organism>
<dbReference type="InterPro" id="IPR050879">
    <property type="entry name" value="Acyltransferase_3"/>
</dbReference>
<keyword evidence="3" id="KW-0808">Transferase</keyword>
<feature type="transmembrane region" description="Helical" evidence="1">
    <location>
        <begin position="225"/>
        <end position="245"/>
    </location>
</feature>
<dbReference type="RefSeq" id="WP_160887406.1">
    <property type="nucleotide sequence ID" value="NZ_WURB01000023.1"/>
</dbReference>
<sequence>MNQMLRGQRHLPLDFLRGLAAFGIAVYHYLIWTKVTRIDSLGRFGVYTFFILSALTMSMVYTGQFSKGLTASKLRAFYRNRFARIVPLLCAVAVINFVRSLGFSDQILGGLVKAFLTGTTLFSLQLPGYLSNSTGAWSLGIEMVFYAVFPVIIILAKTSRTKELVAGLLILLAGQQALLLLLSNEFQNDARSHWRYFSTPLMFAPFFAIGLLIYFRPLPNLRGSFWIGVGLFSAAMASSLFLTAAVVHSPLYFLSLTAACGVSVALLYQSEVPHALSKVSVFIGNISYSLYLTHTFAFRISSPVAKTMGLSAPLSFAVFLLFASALAYLSFRLFEMPARNYLRAK</sequence>
<protein>
    <submittedName>
        <fullName evidence="3">Acyltransferase family protein</fullName>
    </submittedName>
</protein>
<feature type="transmembrane region" description="Helical" evidence="1">
    <location>
        <begin position="194"/>
        <end position="213"/>
    </location>
</feature>
<feature type="transmembrane region" description="Helical" evidence="1">
    <location>
        <begin position="15"/>
        <end position="32"/>
    </location>
</feature>
<keyword evidence="1" id="KW-1133">Transmembrane helix</keyword>
<keyword evidence="4" id="KW-1185">Reference proteome</keyword>
<gene>
    <name evidence="3" type="ORF">GR328_21315</name>
</gene>
<evidence type="ECO:0000313" key="4">
    <source>
        <dbReference type="Proteomes" id="UP000436483"/>
    </source>
</evidence>
<dbReference type="Proteomes" id="UP000436483">
    <property type="component" value="Unassembled WGS sequence"/>
</dbReference>
<proteinExistence type="predicted"/>
<keyword evidence="1" id="KW-0812">Transmembrane</keyword>
<evidence type="ECO:0000256" key="1">
    <source>
        <dbReference type="SAM" id="Phobius"/>
    </source>
</evidence>
<name>A0A7X3SQX6_9HYPH</name>
<feature type="transmembrane region" description="Helical" evidence="1">
    <location>
        <begin position="110"/>
        <end position="130"/>
    </location>
</feature>
<dbReference type="GO" id="GO:0016020">
    <property type="term" value="C:membrane"/>
    <property type="evidence" value="ECO:0007669"/>
    <property type="project" value="TreeGrafter"/>
</dbReference>
<dbReference type="PANTHER" id="PTHR23028">
    <property type="entry name" value="ACETYLTRANSFERASE"/>
    <property type="match status" value="1"/>
</dbReference>
<keyword evidence="1" id="KW-0472">Membrane</keyword>
<dbReference type="Pfam" id="PF01757">
    <property type="entry name" value="Acyl_transf_3"/>
    <property type="match status" value="1"/>
</dbReference>
<comment type="caution">
    <text evidence="3">The sequence shown here is derived from an EMBL/GenBank/DDBJ whole genome shotgun (WGS) entry which is preliminary data.</text>
</comment>
<evidence type="ECO:0000259" key="2">
    <source>
        <dbReference type="Pfam" id="PF01757"/>
    </source>
</evidence>
<accession>A0A7X3SQX6</accession>
<dbReference type="PANTHER" id="PTHR23028:SF53">
    <property type="entry name" value="ACYL_TRANSF_3 DOMAIN-CONTAINING PROTEIN"/>
    <property type="match status" value="1"/>
</dbReference>
<dbReference type="AlphaFoldDB" id="A0A7X3SQX6"/>
<dbReference type="EMBL" id="WURB01000023">
    <property type="protein sequence ID" value="MXQ13952.1"/>
    <property type="molecule type" value="Genomic_DNA"/>
</dbReference>
<evidence type="ECO:0000313" key="3">
    <source>
        <dbReference type="EMBL" id="MXQ13952.1"/>
    </source>
</evidence>
<feature type="transmembrane region" description="Helical" evidence="1">
    <location>
        <begin position="251"/>
        <end position="268"/>
    </location>
</feature>
<dbReference type="OrthoDB" id="9796461at2"/>
<feature type="transmembrane region" description="Helical" evidence="1">
    <location>
        <begin position="44"/>
        <end position="62"/>
    </location>
</feature>
<feature type="transmembrane region" description="Helical" evidence="1">
    <location>
        <begin position="136"/>
        <end position="156"/>
    </location>
</feature>
<feature type="transmembrane region" description="Helical" evidence="1">
    <location>
        <begin position="82"/>
        <end position="98"/>
    </location>
</feature>
<feature type="transmembrane region" description="Helical" evidence="1">
    <location>
        <begin position="163"/>
        <end position="182"/>
    </location>
</feature>
<feature type="domain" description="Acyltransferase 3" evidence="2">
    <location>
        <begin position="13"/>
        <end position="329"/>
    </location>
</feature>
<reference evidence="3 4" key="2">
    <citation type="submission" date="2020-01" db="EMBL/GenBank/DDBJ databases">
        <title>Microvirga sp. nov., an arsenate reduction bacterium isolated from Tibet hotspring sediments.</title>
        <authorList>
            <person name="Xian W.-D."/>
            <person name="Li W.-J."/>
        </authorList>
    </citation>
    <scope>NUCLEOTIDE SEQUENCE [LARGE SCALE GENOMIC DNA]</scope>
    <source>
        <strain evidence="3 4">KCTC 23863</strain>
    </source>
</reference>
<dbReference type="GO" id="GO:0016747">
    <property type="term" value="F:acyltransferase activity, transferring groups other than amino-acyl groups"/>
    <property type="evidence" value="ECO:0007669"/>
    <property type="project" value="InterPro"/>
</dbReference>
<keyword evidence="3" id="KW-0012">Acyltransferase</keyword>
<feature type="transmembrane region" description="Helical" evidence="1">
    <location>
        <begin position="312"/>
        <end position="334"/>
    </location>
</feature>
<reference evidence="3 4" key="1">
    <citation type="submission" date="2019-12" db="EMBL/GenBank/DDBJ databases">
        <authorList>
            <person name="Yuan C.-G."/>
        </authorList>
    </citation>
    <scope>NUCLEOTIDE SEQUENCE [LARGE SCALE GENOMIC DNA]</scope>
    <source>
        <strain evidence="3 4">KCTC 23863</strain>
    </source>
</reference>
<dbReference type="GO" id="GO:0000271">
    <property type="term" value="P:polysaccharide biosynthetic process"/>
    <property type="evidence" value="ECO:0007669"/>
    <property type="project" value="TreeGrafter"/>
</dbReference>